<dbReference type="RefSeq" id="WP_109264669.1">
    <property type="nucleotide sequence ID" value="NZ_QEWP01000008.1"/>
</dbReference>
<feature type="transmembrane region" description="Helical" evidence="1">
    <location>
        <begin position="106"/>
        <end position="126"/>
    </location>
</feature>
<evidence type="ECO:0000313" key="3">
    <source>
        <dbReference type="Proteomes" id="UP000244956"/>
    </source>
</evidence>
<evidence type="ECO:0000256" key="1">
    <source>
        <dbReference type="SAM" id="Phobius"/>
    </source>
</evidence>
<comment type="caution">
    <text evidence="2">The sequence shown here is derived from an EMBL/GenBank/DDBJ whole genome shotgun (WGS) entry which is preliminary data.</text>
</comment>
<gene>
    <name evidence="2" type="ORF">DDZ16_11790</name>
</gene>
<dbReference type="EMBL" id="QEWP01000008">
    <property type="protein sequence ID" value="PWD99269.1"/>
    <property type="molecule type" value="Genomic_DNA"/>
</dbReference>
<keyword evidence="3" id="KW-1185">Reference proteome</keyword>
<reference evidence="2 3" key="1">
    <citation type="submission" date="2018-05" db="EMBL/GenBank/DDBJ databases">
        <title>Marinilabilia rubrum sp. nov., isolated from saltern sediment.</title>
        <authorList>
            <person name="Zhang R."/>
        </authorList>
    </citation>
    <scope>NUCLEOTIDE SEQUENCE [LARGE SCALE GENOMIC DNA]</scope>
    <source>
        <strain evidence="2 3">WTE16</strain>
    </source>
</reference>
<dbReference type="AlphaFoldDB" id="A0A2U2B876"/>
<keyword evidence="1" id="KW-0812">Transmembrane</keyword>
<name>A0A2U2B876_9BACT</name>
<dbReference type="Proteomes" id="UP000244956">
    <property type="component" value="Unassembled WGS sequence"/>
</dbReference>
<proteinExistence type="predicted"/>
<evidence type="ECO:0000313" key="2">
    <source>
        <dbReference type="EMBL" id="PWD99269.1"/>
    </source>
</evidence>
<keyword evidence="1" id="KW-0472">Membrane</keyword>
<feature type="transmembrane region" description="Helical" evidence="1">
    <location>
        <begin position="132"/>
        <end position="149"/>
    </location>
</feature>
<keyword evidence="1" id="KW-1133">Transmembrane helix</keyword>
<protein>
    <submittedName>
        <fullName evidence="2">Uncharacterized protein</fullName>
    </submittedName>
</protein>
<sequence>MSHYRTIQQWYEILSNRLKGAPRESIRFYSLEAFPRLMHHLESHKSECSVCASHFQALDEMSFELGQWMKNDAPEMSKFQVELEESVRHLRTDHQVFPKGLWLSRFVLMGILVGVLGALITIVVVAGVVIGGVLLTGAFIGMLVGWIAGKSKEKRIKKQNRLY</sequence>
<dbReference type="OrthoDB" id="1119135at2"/>
<organism evidence="2 3">
    <name type="scientific">Marinilabilia rubra</name>
    <dbReference type="NCBI Taxonomy" id="2162893"/>
    <lineage>
        <taxon>Bacteria</taxon>
        <taxon>Pseudomonadati</taxon>
        <taxon>Bacteroidota</taxon>
        <taxon>Bacteroidia</taxon>
        <taxon>Marinilabiliales</taxon>
        <taxon>Marinilabiliaceae</taxon>
        <taxon>Marinilabilia</taxon>
    </lineage>
</organism>
<accession>A0A2U2B876</accession>